<proteinExistence type="predicted"/>
<dbReference type="EMBL" id="PNRE01000070">
    <property type="protein sequence ID" value="PMR68296.1"/>
    <property type="molecule type" value="Genomic_DNA"/>
</dbReference>
<dbReference type="RefSeq" id="WP_102628849.1">
    <property type="nucleotide sequence ID" value="NZ_PDOH01000014.1"/>
</dbReference>
<comment type="caution">
    <text evidence="1">The sequence shown here is derived from an EMBL/GenBank/DDBJ whole genome shotgun (WGS) entry which is preliminary data.</text>
</comment>
<evidence type="ECO:0000313" key="2">
    <source>
        <dbReference type="Proteomes" id="UP000235346"/>
    </source>
</evidence>
<keyword evidence="2" id="KW-1185">Reference proteome</keyword>
<protein>
    <submittedName>
        <fullName evidence="1">Uncharacterized protein</fullName>
    </submittedName>
</protein>
<dbReference type="PANTHER" id="PTHR34261:SF1">
    <property type="entry name" value="TUBULIN POLYMERIZATION-PROMOTING PROTEIN"/>
    <property type="match status" value="1"/>
</dbReference>
<dbReference type="Proteomes" id="UP000235346">
    <property type="component" value="Unassembled WGS sequence"/>
</dbReference>
<dbReference type="OrthoDB" id="5186060at2"/>
<accession>A0A2N7TJC7</accession>
<gene>
    <name evidence="1" type="ORF">C1H66_15825</name>
</gene>
<reference evidence="1 2" key="1">
    <citation type="submission" date="2018-01" db="EMBL/GenBank/DDBJ databases">
        <title>Halomonas endophytica sp. nov., isolated from storage liquid in the stems of Populus euphratica.</title>
        <authorList>
            <person name="Chen C."/>
        </authorList>
    </citation>
    <scope>NUCLEOTIDE SEQUENCE [LARGE SCALE GENOMIC DNA]</scope>
    <source>
        <strain evidence="1 2">DSM 26881</strain>
    </source>
</reference>
<evidence type="ECO:0000313" key="1">
    <source>
        <dbReference type="EMBL" id="PMR68296.1"/>
    </source>
</evidence>
<dbReference type="AlphaFoldDB" id="A0A2N7TJC7"/>
<sequence length="124" mass="13098">MLQVQRQGPIRNAFGNMNQNQHADAVAAINSLTDTAIWRGAGTIINQGTVRIDVQGYTGAGDLNLQAQINGVSGNSTVAAILVAASVAEANIPAQHVYATRKLKNALFESMNDGYIYRVSGTPV</sequence>
<dbReference type="PANTHER" id="PTHR34261">
    <property type="entry name" value="APC REGULATOR OF WNT-SIGNALING PATHWAY-RELATED"/>
    <property type="match status" value="1"/>
</dbReference>
<dbReference type="InterPro" id="IPR053358">
    <property type="entry name" value="Diff-assoc_signaling"/>
</dbReference>
<organism evidence="1 2">
    <name type="scientific">Halomonas heilongjiangensis</name>
    <dbReference type="NCBI Taxonomy" id="1387883"/>
    <lineage>
        <taxon>Bacteria</taxon>
        <taxon>Pseudomonadati</taxon>
        <taxon>Pseudomonadota</taxon>
        <taxon>Gammaproteobacteria</taxon>
        <taxon>Oceanospirillales</taxon>
        <taxon>Halomonadaceae</taxon>
        <taxon>Halomonas</taxon>
    </lineage>
</organism>
<name>A0A2N7TJC7_9GAMM</name>